<feature type="region of interest" description="Disordered" evidence="1">
    <location>
        <begin position="119"/>
        <end position="146"/>
    </location>
</feature>
<accession>A0ABQ8XY79</accession>
<proteinExistence type="predicted"/>
<dbReference type="InterPro" id="IPR009057">
    <property type="entry name" value="Homeodomain-like_sf"/>
</dbReference>
<evidence type="ECO:0000259" key="3">
    <source>
        <dbReference type="PROSITE" id="PS51294"/>
    </source>
</evidence>
<dbReference type="CDD" id="cd00167">
    <property type="entry name" value="SANT"/>
    <property type="match status" value="2"/>
</dbReference>
<dbReference type="InterPro" id="IPR050560">
    <property type="entry name" value="MYB_TF"/>
</dbReference>
<comment type="caution">
    <text evidence="4">The sequence shown here is derived from an EMBL/GenBank/DDBJ whole genome shotgun (WGS) entry which is preliminary data.</text>
</comment>
<feature type="domain" description="Myb-like" evidence="2">
    <location>
        <begin position="21"/>
        <end position="62"/>
    </location>
</feature>
<dbReference type="PROSITE" id="PS51294">
    <property type="entry name" value="HTH_MYB"/>
    <property type="match status" value="2"/>
</dbReference>
<dbReference type="EMBL" id="JAOAOG010000240">
    <property type="protein sequence ID" value="KAJ6237019.1"/>
    <property type="molecule type" value="Genomic_DNA"/>
</dbReference>
<evidence type="ECO:0000256" key="1">
    <source>
        <dbReference type="SAM" id="MobiDB-lite"/>
    </source>
</evidence>
<evidence type="ECO:0000313" key="4">
    <source>
        <dbReference type="EMBL" id="KAJ6237019.1"/>
    </source>
</evidence>
<protein>
    <submittedName>
        <fullName evidence="4">Myb protein-related</fullName>
    </submittedName>
</protein>
<dbReference type="Gene3D" id="1.10.10.60">
    <property type="entry name" value="Homeodomain-like"/>
    <property type="match status" value="2"/>
</dbReference>
<feature type="compositionally biased region" description="Basic and acidic residues" evidence="1">
    <location>
        <begin position="121"/>
        <end position="137"/>
    </location>
</feature>
<dbReference type="Pfam" id="PF13921">
    <property type="entry name" value="Myb_DNA-bind_6"/>
    <property type="match status" value="1"/>
</dbReference>
<dbReference type="PROSITE" id="PS50090">
    <property type="entry name" value="MYB_LIKE"/>
    <property type="match status" value="1"/>
</dbReference>
<keyword evidence="5" id="KW-1185">Reference proteome</keyword>
<dbReference type="PANTHER" id="PTHR45614:SF274">
    <property type="entry name" value="MYB-LIKE DNA-BINDING PROTEIN"/>
    <property type="match status" value="1"/>
</dbReference>
<name>A0ABQ8XY79_9EUKA</name>
<dbReference type="PANTHER" id="PTHR45614">
    <property type="entry name" value="MYB PROTEIN-RELATED"/>
    <property type="match status" value="1"/>
</dbReference>
<organism evidence="4 5">
    <name type="scientific">Anaeramoeba flamelloides</name>
    <dbReference type="NCBI Taxonomy" id="1746091"/>
    <lineage>
        <taxon>Eukaryota</taxon>
        <taxon>Metamonada</taxon>
        <taxon>Anaeramoebidae</taxon>
        <taxon>Anaeramoeba</taxon>
    </lineage>
</organism>
<feature type="domain" description="HTH myb-type" evidence="3">
    <location>
        <begin position="21"/>
        <end position="66"/>
    </location>
</feature>
<evidence type="ECO:0000313" key="5">
    <source>
        <dbReference type="Proteomes" id="UP001150062"/>
    </source>
</evidence>
<dbReference type="InterPro" id="IPR017930">
    <property type="entry name" value="Myb_dom"/>
</dbReference>
<dbReference type="Proteomes" id="UP001150062">
    <property type="component" value="Unassembled WGS sequence"/>
</dbReference>
<dbReference type="SMART" id="SM00717">
    <property type="entry name" value="SANT"/>
    <property type="match status" value="2"/>
</dbReference>
<reference evidence="4" key="1">
    <citation type="submission" date="2022-08" db="EMBL/GenBank/DDBJ databases">
        <title>Novel sulfate-reducing endosymbionts in the free-living metamonad Anaeramoeba.</title>
        <authorList>
            <person name="Jerlstrom-Hultqvist J."/>
            <person name="Cepicka I."/>
            <person name="Gallot-Lavallee L."/>
            <person name="Salas-Leiva D."/>
            <person name="Curtis B.A."/>
            <person name="Zahonova K."/>
            <person name="Pipaliya S."/>
            <person name="Dacks J."/>
            <person name="Roger A.J."/>
        </authorList>
    </citation>
    <scope>NUCLEOTIDE SEQUENCE</scope>
    <source>
        <strain evidence="4">Schooner1</strain>
    </source>
</reference>
<gene>
    <name evidence="4" type="ORF">M0813_03426</name>
</gene>
<sequence>MSTTKHENKNSNSNCTHISPQQEDRLLISAIEKKGCQKWSDISPSLKWRTSKQCRERWKNKLDPKISTDPLKEEEILKLEKLLDKIGTHWAKIVKHFPNRSDLILKNYYYTKLRSNKKQKEKNQVEEVSPKQDTDNTKKKRRITNPRKRCKKMKETYQDCKKKKKTCIKKLNNIRNQNVTKTIKVDRKNNKRNNKIPIFPVNKEQKNPVFRNVKENDQKKVYMLNDGANGIKQKGESFFVQEKQESEEIKMDNEEIINLDIFKLQNNTRSLLSYEQKKQNLTQFTTKQEESNPGTDVICEKKFREKLNKNGETKMKFLTDWGFSSIQEIDLYNFGLFFPTNSDLNYCSRFTYNDSTVLSGYFEDYDLINLDFEFPDRLFY</sequence>
<dbReference type="InterPro" id="IPR001005">
    <property type="entry name" value="SANT/Myb"/>
</dbReference>
<feature type="domain" description="HTH myb-type" evidence="3">
    <location>
        <begin position="70"/>
        <end position="117"/>
    </location>
</feature>
<evidence type="ECO:0000259" key="2">
    <source>
        <dbReference type="PROSITE" id="PS50090"/>
    </source>
</evidence>
<dbReference type="SUPFAM" id="SSF46689">
    <property type="entry name" value="Homeodomain-like"/>
    <property type="match status" value="1"/>
</dbReference>